<keyword evidence="11" id="KW-1185">Reference proteome</keyword>
<dbReference type="InterPro" id="IPR006366">
    <property type="entry name" value="CobA/CysG_C"/>
</dbReference>
<sequence>MITEIKKTLFIIGSGPGNPDFLTIKAYNVLKKSEIVLFDNLVSQEILDLCPEDCKKVYVGKHPYGEYVPQDDINTLISYYCNRFSNVVRLKGGDPYIFGRGFEEWLYAKTLGIAVEYIPGISSMQGTGVNDIPLTHRGISEGVWALTGMKSNGEMAADLTLAAQSNSTVIIYMGMRKLTEIARTYVLHGKGDTPAAIIQHATRPNQKIVTCSVKDLQKTSQQHEMAHPAIIVIGHVVNLQNNIYSSILQDNRIVV</sequence>
<dbReference type="InterPro" id="IPR014777">
    <property type="entry name" value="4pyrrole_Mease_sub1"/>
</dbReference>
<dbReference type="InterPro" id="IPR014776">
    <property type="entry name" value="4pyrrole_Mease_sub2"/>
</dbReference>
<dbReference type="RefSeq" id="WP_149914860.1">
    <property type="nucleotide sequence ID" value="NZ_JACOIJ010000008.1"/>
</dbReference>
<evidence type="ECO:0000259" key="9">
    <source>
        <dbReference type="Pfam" id="PF00590"/>
    </source>
</evidence>
<reference evidence="10 11" key="1">
    <citation type="submission" date="2020-08" db="EMBL/GenBank/DDBJ databases">
        <title>Sphingobacterium sp. DN04309 isolated from aquaculture water.</title>
        <authorList>
            <person name="Zhang M."/>
        </authorList>
    </citation>
    <scope>NUCLEOTIDE SEQUENCE [LARGE SCALE GENOMIC DNA]</scope>
    <source>
        <strain evidence="10 11">DN04309</strain>
    </source>
</reference>
<dbReference type="Gene3D" id="3.40.1010.10">
    <property type="entry name" value="Cobalt-precorrin-4 Transmethylase, Domain 1"/>
    <property type="match status" value="1"/>
</dbReference>
<protein>
    <recommendedName>
        <fullName evidence="2">uroporphyrinogen-III C-methyltransferase</fullName>
        <ecNumber evidence="2">2.1.1.107</ecNumber>
    </recommendedName>
</protein>
<gene>
    <name evidence="10" type="primary">cobA</name>
    <name evidence="10" type="ORF">H8B04_06390</name>
</gene>
<evidence type="ECO:0000256" key="4">
    <source>
        <dbReference type="ARBA" id="ARBA00022679"/>
    </source>
</evidence>
<dbReference type="InterPro" id="IPR050161">
    <property type="entry name" value="Siro_Cobalamin_biosynth"/>
</dbReference>
<accession>A0ABR7YD24</accession>
<dbReference type="PROSITE" id="PS00840">
    <property type="entry name" value="SUMT_2"/>
    <property type="match status" value="1"/>
</dbReference>
<dbReference type="NCBIfam" id="TIGR01469">
    <property type="entry name" value="cobA_cysG_Cterm"/>
    <property type="match status" value="1"/>
</dbReference>
<dbReference type="GO" id="GO:0004851">
    <property type="term" value="F:uroporphyrin-III C-methyltransferase activity"/>
    <property type="evidence" value="ECO:0007669"/>
    <property type="project" value="UniProtKB-EC"/>
</dbReference>
<name>A0ABR7YD24_9SPHI</name>
<keyword evidence="6" id="KW-0627">Porphyrin biosynthesis</keyword>
<dbReference type="GO" id="GO:0032259">
    <property type="term" value="P:methylation"/>
    <property type="evidence" value="ECO:0007669"/>
    <property type="project" value="UniProtKB-KW"/>
</dbReference>
<dbReference type="Proteomes" id="UP000651271">
    <property type="component" value="Unassembled WGS sequence"/>
</dbReference>
<keyword evidence="3 8" id="KW-0489">Methyltransferase</keyword>
<dbReference type="SUPFAM" id="SSF53790">
    <property type="entry name" value="Tetrapyrrole methylase"/>
    <property type="match status" value="1"/>
</dbReference>
<dbReference type="PROSITE" id="PS00839">
    <property type="entry name" value="SUMT_1"/>
    <property type="match status" value="1"/>
</dbReference>
<dbReference type="InterPro" id="IPR000878">
    <property type="entry name" value="4pyrrol_Mease"/>
</dbReference>
<evidence type="ECO:0000313" key="11">
    <source>
        <dbReference type="Proteomes" id="UP000651271"/>
    </source>
</evidence>
<comment type="similarity">
    <text evidence="1 8">Belongs to the precorrin methyltransferase family.</text>
</comment>
<evidence type="ECO:0000256" key="7">
    <source>
        <dbReference type="ARBA" id="ARBA00025705"/>
    </source>
</evidence>
<dbReference type="Pfam" id="PF00590">
    <property type="entry name" value="TP_methylase"/>
    <property type="match status" value="1"/>
</dbReference>
<dbReference type="EMBL" id="JACOIJ010000008">
    <property type="protein sequence ID" value="MBD1429197.1"/>
    <property type="molecule type" value="Genomic_DNA"/>
</dbReference>
<dbReference type="InterPro" id="IPR003043">
    <property type="entry name" value="Uropor_MeTrfase_CS"/>
</dbReference>
<proteinExistence type="inferred from homology"/>
<dbReference type="CDD" id="cd11642">
    <property type="entry name" value="SUMT"/>
    <property type="match status" value="1"/>
</dbReference>
<evidence type="ECO:0000256" key="6">
    <source>
        <dbReference type="ARBA" id="ARBA00023244"/>
    </source>
</evidence>
<dbReference type="PANTHER" id="PTHR45790:SF3">
    <property type="entry name" value="S-ADENOSYL-L-METHIONINE-DEPENDENT UROPORPHYRINOGEN III METHYLTRANSFERASE, CHLOROPLASTIC"/>
    <property type="match status" value="1"/>
</dbReference>
<evidence type="ECO:0000256" key="8">
    <source>
        <dbReference type="RuleBase" id="RU003960"/>
    </source>
</evidence>
<dbReference type="Gene3D" id="3.30.950.10">
    <property type="entry name" value="Methyltransferase, Cobalt-precorrin-4 Transmethylase, Domain 2"/>
    <property type="match status" value="1"/>
</dbReference>
<evidence type="ECO:0000256" key="1">
    <source>
        <dbReference type="ARBA" id="ARBA00005879"/>
    </source>
</evidence>
<feature type="domain" description="Tetrapyrrole methylase" evidence="9">
    <location>
        <begin position="8"/>
        <end position="216"/>
    </location>
</feature>
<keyword evidence="4 8" id="KW-0808">Transferase</keyword>
<dbReference type="EC" id="2.1.1.107" evidence="2"/>
<dbReference type="InterPro" id="IPR035996">
    <property type="entry name" value="4pyrrol_Methylase_sf"/>
</dbReference>
<organism evidence="10 11">
    <name type="scientific">Sphingobacterium litopenaei</name>
    <dbReference type="NCBI Taxonomy" id="2763500"/>
    <lineage>
        <taxon>Bacteria</taxon>
        <taxon>Pseudomonadati</taxon>
        <taxon>Bacteroidota</taxon>
        <taxon>Sphingobacteriia</taxon>
        <taxon>Sphingobacteriales</taxon>
        <taxon>Sphingobacteriaceae</taxon>
        <taxon>Sphingobacterium</taxon>
    </lineage>
</organism>
<dbReference type="NCBIfam" id="NF004790">
    <property type="entry name" value="PRK06136.1"/>
    <property type="match status" value="1"/>
</dbReference>
<evidence type="ECO:0000313" key="10">
    <source>
        <dbReference type="EMBL" id="MBD1429197.1"/>
    </source>
</evidence>
<evidence type="ECO:0000256" key="3">
    <source>
        <dbReference type="ARBA" id="ARBA00022603"/>
    </source>
</evidence>
<comment type="pathway">
    <text evidence="7">Porphyrin-containing compound metabolism; siroheme biosynthesis; precorrin-2 from uroporphyrinogen III: step 1/1.</text>
</comment>
<evidence type="ECO:0000256" key="5">
    <source>
        <dbReference type="ARBA" id="ARBA00022691"/>
    </source>
</evidence>
<keyword evidence="5" id="KW-0949">S-adenosyl-L-methionine</keyword>
<comment type="caution">
    <text evidence="10">The sequence shown here is derived from an EMBL/GenBank/DDBJ whole genome shotgun (WGS) entry which is preliminary data.</text>
</comment>
<dbReference type="PANTHER" id="PTHR45790">
    <property type="entry name" value="SIROHEME SYNTHASE-RELATED"/>
    <property type="match status" value="1"/>
</dbReference>
<evidence type="ECO:0000256" key="2">
    <source>
        <dbReference type="ARBA" id="ARBA00012162"/>
    </source>
</evidence>